<dbReference type="AlphaFoldDB" id="A0A369URG8"/>
<evidence type="ECO:0000256" key="1">
    <source>
        <dbReference type="SAM" id="Coils"/>
    </source>
</evidence>
<gene>
    <name evidence="2" type="ORF">DVJ77_00110</name>
</gene>
<feature type="coiled-coil region" evidence="1">
    <location>
        <begin position="631"/>
        <end position="658"/>
    </location>
</feature>
<dbReference type="Proteomes" id="UP000253782">
    <property type="component" value="Unassembled WGS sequence"/>
</dbReference>
<evidence type="ECO:0000313" key="2">
    <source>
        <dbReference type="EMBL" id="RDD83067.1"/>
    </source>
</evidence>
<proteinExistence type="predicted"/>
<dbReference type="OrthoDB" id="134981at2"/>
<comment type="caution">
    <text evidence="2">The sequence shown here is derived from an EMBL/GenBank/DDBJ whole genome shotgun (WGS) entry which is preliminary data.</text>
</comment>
<keyword evidence="1" id="KW-0175">Coiled coil</keyword>
<reference evidence="2 3" key="1">
    <citation type="submission" date="2018-07" db="EMBL/GenBank/DDBJ databases">
        <title>Dyella tabacisoli L4-6T, whole genome shotgun sequence.</title>
        <authorList>
            <person name="Zhou X.-K."/>
            <person name="Li W.-J."/>
            <person name="Duan Y.-Q."/>
        </authorList>
    </citation>
    <scope>NUCLEOTIDE SEQUENCE [LARGE SCALE GENOMIC DNA]</scope>
    <source>
        <strain evidence="2 3">L4-6</strain>
    </source>
</reference>
<keyword evidence="3" id="KW-1185">Reference proteome</keyword>
<accession>A0A369URG8</accession>
<dbReference type="EMBL" id="QQAH01000001">
    <property type="protein sequence ID" value="RDD83067.1"/>
    <property type="molecule type" value="Genomic_DNA"/>
</dbReference>
<protein>
    <submittedName>
        <fullName evidence="2">Uncharacterized protein</fullName>
    </submittedName>
</protein>
<sequence length="660" mass="69319">MLSAGARNAGHIEDTLMAISTSNYQRGAIPYPDCNATPMCDSTPVCPACGGLECLCRPRFFAGQLLTDEDLNRLDHYIVAKNRLHNRYLVGTGVACGLEVICNVCGPDQGGTKVTVRPGYAVSPCGNDIVLCKNVSVDVCDLIGKCRPQTDADCFQLFPAAVETTKVKIPAAELGKIIKDINYKTGNKTTSYGDTEDWVLAVCYAEKPSRGVGALRESANGPGGCSCGGQSGCSCGGSGSSGGCSCGGSSSTGKSDCGCSSTSTASKPAKNAPVSCEPTLTCEGYSFKVYKAPNTSLNRWQTNYGEAAKRFMCCILPLMESVQGSLKNKAYNHGQIYGYLLSLRDTMAEFIRSQGFYDCELASRLAAVGITAPDSSVYDLKKKSTGLLLMQSYARSLQGLSSIAEAVMQKCLCGALLPPCSPSAMADCVPLATITVSASDCRVMQICNISARAFLPTWPNIQYWLSMFSGNGGLFGNLRQTLEDMCCGGITWGSSIGVRTGANGYSMHVQSAQVQADVAKGKAKAPPAPAADTTVPGVFASLLGNAIAQPDRQVNAQSLFLGSLGMTQADGTPLVSEQEQAHPADFLLAHQVMAPLLRQILPASALDMFSASPTASAAAAPAGATGKTVDVNELAEQVNALRKQLAEHKRLIATMTKRKP</sequence>
<organism evidence="2 3">
    <name type="scientific">Dyella tabacisoli</name>
    <dbReference type="NCBI Taxonomy" id="2282381"/>
    <lineage>
        <taxon>Bacteria</taxon>
        <taxon>Pseudomonadati</taxon>
        <taxon>Pseudomonadota</taxon>
        <taxon>Gammaproteobacteria</taxon>
        <taxon>Lysobacterales</taxon>
        <taxon>Rhodanobacteraceae</taxon>
        <taxon>Dyella</taxon>
    </lineage>
</organism>
<name>A0A369URG8_9GAMM</name>
<evidence type="ECO:0000313" key="3">
    <source>
        <dbReference type="Proteomes" id="UP000253782"/>
    </source>
</evidence>